<gene>
    <name evidence="8" type="ORF">GAK31_03821</name>
</gene>
<comment type="similarity">
    <text evidence="2">Belongs to the cytochrome ubiquinol oxidase subunit 2 family.</text>
</comment>
<evidence type="ECO:0000256" key="2">
    <source>
        <dbReference type="ARBA" id="ARBA00007543"/>
    </source>
</evidence>
<keyword evidence="5 7" id="KW-1133">Transmembrane helix</keyword>
<proteinExistence type="inferred from homology"/>
<reference evidence="9" key="1">
    <citation type="journal article" date="2020" name="MBio">
        <title>Horizontal gene transfer to a defensive symbiont with a reduced genome amongst a multipartite beetle microbiome.</title>
        <authorList>
            <person name="Waterworth S.C."/>
            <person name="Florez L.V."/>
            <person name="Rees E.R."/>
            <person name="Hertweck C."/>
            <person name="Kaltenpoth M."/>
            <person name="Kwan J.C."/>
        </authorList>
    </citation>
    <scope>NUCLEOTIDE SEQUENCE [LARGE SCALE GENOMIC DNA]</scope>
</reference>
<evidence type="ECO:0000256" key="4">
    <source>
        <dbReference type="ARBA" id="ARBA00022692"/>
    </source>
</evidence>
<evidence type="ECO:0000256" key="5">
    <source>
        <dbReference type="ARBA" id="ARBA00022989"/>
    </source>
</evidence>
<keyword evidence="4 7" id="KW-0812">Transmembrane</keyword>
<organism evidence="8 9">
    <name type="scientific">Stenotrophomonas maltophilia</name>
    <name type="common">Pseudomonas maltophilia</name>
    <name type="synonym">Xanthomonas maltophilia</name>
    <dbReference type="NCBI Taxonomy" id="40324"/>
    <lineage>
        <taxon>Bacteria</taxon>
        <taxon>Pseudomonadati</taxon>
        <taxon>Pseudomonadota</taxon>
        <taxon>Gammaproteobacteria</taxon>
        <taxon>Lysobacterales</taxon>
        <taxon>Lysobacteraceae</taxon>
        <taxon>Stenotrophomonas</taxon>
        <taxon>Stenotrophomonas maltophilia group</taxon>
    </lineage>
</organism>
<dbReference type="GO" id="GO:0005886">
    <property type="term" value="C:plasma membrane"/>
    <property type="evidence" value="ECO:0007669"/>
    <property type="project" value="UniProtKB-SubCell"/>
</dbReference>
<evidence type="ECO:0000256" key="3">
    <source>
        <dbReference type="ARBA" id="ARBA00022475"/>
    </source>
</evidence>
<comment type="caution">
    <text evidence="8">The sequence shown here is derived from an EMBL/GenBank/DDBJ whole genome shotgun (WGS) entry which is preliminary data.</text>
</comment>
<protein>
    <recommendedName>
        <fullName evidence="10">Transmembrane protein</fullName>
    </recommendedName>
</protein>
<evidence type="ECO:0000256" key="7">
    <source>
        <dbReference type="SAM" id="Phobius"/>
    </source>
</evidence>
<evidence type="ECO:0008006" key="10">
    <source>
        <dbReference type="Google" id="ProtNLM"/>
    </source>
</evidence>
<dbReference type="Proteomes" id="UP000487117">
    <property type="component" value="Unassembled WGS sequence"/>
</dbReference>
<evidence type="ECO:0000256" key="6">
    <source>
        <dbReference type="ARBA" id="ARBA00023136"/>
    </source>
</evidence>
<evidence type="ECO:0000313" key="9">
    <source>
        <dbReference type="Proteomes" id="UP000487117"/>
    </source>
</evidence>
<feature type="transmembrane region" description="Helical" evidence="7">
    <location>
        <begin position="80"/>
        <end position="100"/>
    </location>
</feature>
<evidence type="ECO:0000313" key="8">
    <source>
        <dbReference type="EMBL" id="KAF1012994.1"/>
    </source>
</evidence>
<dbReference type="EMBL" id="WNDS01000006">
    <property type="protein sequence ID" value="KAF1012994.1"/>
    <property type="molecule type" value="Genomic_DNA"/>
</dbReference>
<feature type="transmembrane region" description="Helical" evidence="7">
    <location>
        <begin position="41"/>
        <end position="60"/>
    </location>
</feature>
<keyword evidence="6 7" id="KW-0472">Membrane</keyword>
<dbReference type="PANTHER" id="PTHR43141">
    <property type="entry name" value="CYTOCHROME BD2 SUBUNIT II"/>
    <property type="match status" value="1"/>
</dbReference>
<dbReference type="GO" id="GO:0016682">
    <property type="term" value="F:oxidoreductase activity, acting on diphenols and related substances as donors, oxygen as acceptor"/>
    <property type="evidence" value="ECO:0007669"/>
    <property type="project" value="TreeGrafter"/>
</dbReference>
<dbReference type="PANTHER" id="PTHR43141:SF4">
    <property type="entry name" value="CYTOCHROME BD2 SUBUNIT II"/>
    <property type="match status" value="1"/>
</dbReference>
<accession>A0A7V8FDG6</accession>
<keyword evidence="3" id="KW-1003">Cell membrane</keyword>
<dbReference type="GO" id="GO:0019646">
    <property type="term" value="P:aerobic electron transport chain"/>
    <property type="evidence" value="ECO:0007669"/>
    <property type="project" value="TreeGrafter"/>
</dbReference>
<dbReference type="GO" id="GO:0070069">
    <property type="term" value="C:cytochrome complex"/>
    <property type="evidence" value="ECO:0007669"/>
    <property type="project" value="TreeGrafter"/>
</dbReference>
<sequence length="116" mass="12731">MARWFSEGNFWRLSPVPMLTLLVAAALWRSVTHPSRDLPPFLLSLGLFVLGFAGLVLGMWPYLLPPSMTLCQAAAPASSLGFSLVGLVLLLLVILGYTAWSYRVFRGKVHADAGYH</sequence>
<dbReference type="GO" id="GO:0009055">
    <property type="term" value="F:electron transfer activity"/>
    <property type="evidence" value="ECO:0007669"/>
    <property type="project" value="TreeGrafter"/>
</dbReference>
<name>A0A7V8FDG6_STEMA</name>
<dbReference type="Pfam" id="PF02322">
    <property type="entry name" value="Cyt_bd_oxida_II"/>
    <property type="match status" value="1"/>
</dbReference>
<dbReference type="InterPro" id="IPR003317">
    <property type="entry name" value="Cyt-d_oxidase_su2"/>
</dbReference>
<dbReference type="AlphaFoldDB" id="A0A7V8FDG6"/>
<feature type="transmembrane region" description="Helical" evidence="7">
    <location>
        <begin position="12"/>
        <end position="29"/>
    </location>
</feature>
<evidence type="ECO:0000256" key="1">
    <source>
        <dbReference type="ARBA" id="ARBA00004651"/>
    </source>
</evidence>
<comment type="subcellular location">
    <subcellularLocation>
        <location evidence="1">Cell membrane</location>
        <topology evidence="1">Multi-pass membrane protein</topology>
    </subcellularLocation>
</comment>